<accession>X1UKX5</accession>
<gene>
    <name evidence="1" type="ORF">S12H4_62359</name>
</gene>
<dbReference type="EMBL" id="BARW01041795">
    <property type="protein sequence ID" value="GAJ18118.1"/>
    <property type="molecule type" value="Genomic_DNA"/>
</dbReference>
<sequence length="41" mass="4572">AMAGTTCSAAVFIMRSTVVAEKGWTINNLKDEKKTLRYRLP</sequence>
<reference evidence="1" key="1">
    <citation type="journal article" date="2014" name="Front. Microbiol.">
        <title>High frequency of phylogenetically diverse reductive dehalogenase-homologous genes in deep subseafloor sedimentary metagenomes.</title>
        <authorList>
            <person name="Kawai M."/>
            <person name="Futagami T."/>
            <person name="Toyoda A."/>
            <person name="Takaki Y."/>
            <person name="Nishi S."/>
            <person name="Hori S."/>
            <person name="Arai W."/>
            <person name="Tsubouchi T."/>
            <person name="Morono Y."/>
            <person name="Uchiyama I."/>
            <person name="Ito T."/>
            <person name="Fujiyama A."/>
            <person name="Inagaki F."/>
            <person name="Takami H."/>
        </authorList>
    </citation>
    <scope>NUCLEOTIDE SEQUENCE</scope>
    <source>
        <strain evidence="1">Expedition CK06-06</strain>
    </source>
</reference>
<evidence type="ECO:0000313" key="1">
    <source>
        <dbReference type="EMBL" id="GAJ18118.1"/>
    </source>
</evidence>
<organism evidence="1">
    <name type="scientific">marine sediment metagenome</name>
    <dbReference type="NCBI Taxonomy" id="412755"/>
    <lineage>
        <taxon>unclassified sequences</taxon>
        <taxon>metagenomes</taxon>
        <taxon>ecological metagenomes</taxon>
    </lineage>
</organism>
<dbReference type="AlphaFoldDB" id="X1UKX5"/>
<name>X1UKX5_9ZZZZ</name>
<protein>
    <submittedName>
        <fullName evidence="1">Uncharacterized protein</fullName>
    </submittedName>
</protein>
<proteinExistence type="predicted"/>
<comment type="caution">
    <text evidence="1">The sequence shown here is derived from an EMBL/GenBank/DDBJ whole genome shotgun (WGS) entry which is preliminary data.</text>
</comment>
<feature type="non-terminal residue" evidence="1">
    <location>
        <position position="1"/>
    </location>
</feature>